<dbReference type="EMBL" id="JAHXZJ010000374">
    <property type="protein sequence ID" value="KAH0561115.1"/>
    <property type="molecule type" value="Genomic_DNA"/>
</dbReference>
<sequence length="342" mass="39414">MSNNNDMPRLSIKELFDQWNIPEDITNNFIGNEITLQLLKQLSPDVLKELCQHILTRIILQQHINQFVVPIHNNASEEVNEEDGNNSGNNSDDHPEVAVEAEVIDEVDYFPSLDLTKQITASPEGPLISADYSQNGKLNPTNQQSVVDIISRFLFPWLEENMITSCHYRCLLKKIKKTFPNECLSVYFIKPVPKRLSPSNKPIPMRGKLPDKIRNTRHTSGITKGNRKRKSNNPGDIETEIEKQRTRAYNKHDTVQPYILIQGNMTEHNQVLLVVDEIKYQFTSAITACDCLFKCYHVFGAQYPKDSNHIYLLIQRCLFKIKTQYDVLPTTIIDIDQTFDRL</sequence>
<gene>
    <name evidence="2" type="ORF">KQX54_013267</name>
</gene>
<name>A0AAV7IZ65_COTGL</name>
<reference evidence="2 3" key="1">
    <citation type="journal article" date="2021" name="J. Hered.">
        <title>A chromosome-level genome assembly of the parasitoid wasp, Cotesia glomerata (Hymenoptera: Braconidae).</title>
        <authorList>
            <person name="Pinto B.J."/>
            <person name="Weis J.J."/>
            <person name="Gamble T."/>
            <person name="Ode P.J."/>
            <person name="Paul R."/>
            <person name="Zaspel J.M."/>
        </authorList>
    </citation>
    <scope>NUCLEOTIDE SEQUENCE [LARGE SCALE GENOMIC DNA]</scope>
    <source>
        <strain evidence="2">CgM1</strain>
    </source>
</reference>
<organism evidence="2 3">
    <name type="scientific">Cotesia glomerata</name>
    <name type="common">Lepidopteran parasitic wasp</name>
    <name type="synonym">Apanteles glomeratus</name>
    <dbReference type="NCBI Taxonomy" id="32391"/>
    <lineage>
        <taxon>Eukaryota</taxon>
        <taxon>Metazoa</taxon>
        <taxon>Ecdysozoa</taxon>
        <taxon>Arthropoda</taxon>
        <taxon>Hexapoda</taxon>
        <taxon>Insecta</taxon>
        <taxon>Pterygota</taxon>
        <taxon>Neoptera</taxon>
        <taxon>Endopterygota</taxon>
        <taxon>Hymenoptera</taxon>
        <taxon>Apocrita</taxon>
        <taxon>Ichneumonoidea</taxon>
        <taxon>Braconidae</taxon>
        <taxon>Microgastrinae</taxon>
        <taxon>Cotesia</taxon>
    </lineage>
</organism>
<keyword evidence="3" id="KW-1185">Reference proteome</keyword>
<evidence type="ECO:0000313" key="3">
    <source>
        <dbReference type="Proteomes" id="UP000826195"/>
    </source>
</evidence>
<evidence type="ECO:0000256" key="1">
    <source>
        <dbReference type="SAM" id="MobiDB-lite"/>
    </source>
</evidence>
<proteinExistence type="predicted"/>
<dbReference type="Proteomes" id="UP000826195">
    <property type="component" value="Unassembled WGS sequence"/>
</dbReference>
<protein>
    <submittedName>
        <fullName evidence="2">Uncharacterized protein</fullName>
    </submittedName>
</protein>
<feature type="region of interest" description="Disordered" evidence="1">
    <location>
        <begin position="199"/>
        <end position="238"/>
    </location>
</feature>
<evidence type="ECO:0000313" key="2">
    <source>
        <dbReference type="EMBL" id="KAH0561115.1"/>
    </source>
</evidence>
<comment type="caution">
    <text evidence="2">The sequence shown here is derived from an EMBL/GenBank/DDBJ whole genome shotgun (WGS) entry which is preliminary data.</text>
</comment>
<accession>A0AAV7IZ65</accession>
<dbReference type="AlphaFoldDB" id="A0AAV7IZ65"/>